<name>A0ABR1IWD1_9AGAR</name>
<proteinExistence type="predicted"/>
<evidence type="ECO:0000313" key="1">
    <source>
        <dbReference type="EMBL" id="KAK7442742.1"/>
    </source>
</evidence>
<sequence>MEHELDQNFRQVKMLVTLSNVDILQQLPFYDIGTVFTTRSTIVSDNHRHFKQLPFYCFNFTETEETKDILPLLTQLVDPTQGVL</sequence>
<evidence type="ECO:0000313" key="2">
    <source>
        <dbReference type="Proteomes" id="UP001498398"/>
    </source>
</evidence>
<reference evidence="1 2" key="1">
    <citation type="submission" date="2024-01" db="EMBL/GenBank/DDBJ databases">
        <title>A draft genome for the cacao thread blight pathogen Marasmiellus scandens.</title>
        <authorList>
            <person name="Baruah I.K."/>
            <person name="Leung J."/>
            <person name="Bukari Y."/>
            <person name="Amoako-Attah I."/>
            <person name="Meinhardt L.W."/>
            <person name="Bailey B.A."/>
            <person name="Cohen S.P."/>
        </authorList>
    </citation>
    <scope>NUCLEOTIDE SEQUENCE [LARGE SCALE GENOMIC DNA]</scope>
    <source>
        <strain evidence="1 2">GH-19</strain>
    </source>
</reference>
<feature type="non-terminal residue" evidence="1">
    <location>
        <position position="84"/>
    </location>
</feature>
<protein>
    <recommendedName>
        <fullName evidence="3">Centromere protein M</fullName>
    </recommendedName>
</protein>
<accession>A0ABR1IWD1</accession>
<organism evidence="1 2">
    <name type="scientific">Marasmiellus scandens</name>
    <dbReference type="NCBI Taxonomy" id="2682957"/>
    <lineage>
        <taxon>Eukaryota</taxon>
        <taxon>Fungi</taxon>
        <taxon>Dikarya</taxon>
        <taxon>Basidiomycota</taxon>
        <taxon>Agaricomycotina</taxon>
        <taxon>Agaricomycetes</taxon>
        <taxon>Agaricomycetidae</taxon>
        <taxon>Agaricales</taxon>
        <taxon>Marasmiineae</taxon>
        <taxon>Omphalotaceae</taxon>
        <taxon>Marasmiellus</taxon>
    </lineage>
</organism>
<gene>
    <name evidence="1" type="ORF">VKT23_015989</name>
</gene>
<keyword evidence="2" id="KW-1185">Reference proteome</keyword>
<evidence type="ECO:0008006" key="3">
    <source>
        <dbReference type="Google" id="ProtNLM"/>
    </source>
</evidence>
<dbReference type="EMBL" id="JBANRG010000057">
    <property type="protein sequence ID" value="KAK7442742.1"/>
    <property type="molecule type" value="Genomic_DNA"/>
</dbReference>
<dbReference type="Proteomes" id="UP001498398">
    <property type="component" value="Unassembled WGS sequence"/>
</dbReference>
<comment type="caution">
    <text evidence="1">The sequence shown here is derived from an EMBL/GenBank/DDBJ whole genome shotgun (WGS) entry which is preliminary data.</text>
</comment>